<accession>A0A8J8MJM0</accession>
<dbReference type="Gene3D" id="1.50.10.10">
    <property type="match status" value="1"/>
</dbReference>
<reference evidence="2" key="1">
    <citation type="submission" date="2020-07" db="EMBL/GenBank/DDBJ databases">
        <title>Vallitalea pronyensis genome.</title>
        <authorList>
            <person name="Postec A."/>
        </authorList>
    </citation>
    <scope>NUCLEOTIDE SEQUENCE</scope>
    <source>
        <strain evidence="2">FatNI3</strain>
    </source>
</reference>
<keyword evidence="3" id="KW-1185">Reference proteome</keyword>
<dbReference type="InterPro" id="IPR008928">
    <property type="entry name" value="6-hairpin_glycosidase_sf"/>
</dbReference>
<feature type="domain" description="Alpha-rhamnosidase-like N-terminal" evidence="1">
    <location>
        <begin position="66"/>
        <end position="269"/>
    </location>
</feature>
<dbReference type="PANTHER" id="PTHR34987:SF6">
    <property type="entry name" value="ALPHA-L-RHAMNOSIDASE SIX-HAIRPIN GLYCOSIDASE DOMAIN-CONTAINING PROTEIN"/>
    <property type="match status" value="1"/>
</dbReference>
<evidence type="ECO:0000313" key="3">
    <source>
        <dbReference type="Proteomes" id="UP000683246"/>
    </source>
</evidence>
<dbReference type="EMBL" id="CP058649">
    <property type="protein sequence ID" value="QUI22478.1"/>
    <property type="molecule type" value="Genomic_DNA"/>
</dbReference>
<protein>
    <recommendedName>
        <fullName evidence="1">Alpha-rhamnosidase-like N-terminal domain-containing protein</fullName>
    </recommendedName>
</protein>
<name>A0A8J8MJM0_9FIRM</name>
<dbReference type="Gene3D" id="2.60.420.10">
    <property type="entry name" value="Maltose phosphorylase, domain 3"/>
    <property type="match status" value="1"/>
</dbReference>
<organism evidence="2 3">
    <name type="scientific">Vallitalea pronyensis</name>
    <dbReference type="NCBI Taxonomy" id="1348613"/>
    <lineage>
        <taxon>Bacteria</taxon>
        <taxon>Bacillati</taxon>
        <taxon>Bacillota</taxon>
        <taxon>Clostridia</taxon>
        <taxon>Lachnospirales</taxon>
        <taxon>Vallitaleaceae</taxon>
        <taxon>Vallitalea</taxon>
    </lineage>
</organism>
<proteinExistence type="predicted"/>
<sequence>MLYDPILDTSIKTDEHDMTDGKAYWIWYPGQRVAHLHKDKIKTSQKRFKYLGYPGTFRQPIYVAYYKKTLTVESKQIVRWDTLGSCRMRMSINGMELDMTRRETALEAGHYKLFVSIDFADTLPCFYMEGGDANTSHDWLVSLDKQVWQEAAYLPEYNRRDRSPMSSREISMTIAPKHITCSRNLLQEGAHYVNHDAGHMVIDFGYYELGKVTCQAKGEGTLKMVVGQSLEEVQEWDDTFLEQIQKDSENIQSTWQTYGSSTQACRYAKITLTGSIQVKSMMFHAQVWPVTYHGGFLSDDALLNACWSMGAATVHSCMHEFLLDAIYRDALPWALDGFCAMEASDYLFFDEQIAHQHIMSQMLPLHSDMSDLGVIYLDFQLHTLLGIEYNYLVRKNKTFLKACKNVMDHTLATYMALQDASGFISASTLKGAHFFPDWAVNEAIGPDVYGTPSYVQMMLMHCFEFAAYASGILGDETQQALYTQQAQRLRKHIEDVFYDQEQGVFRNGYFKNGKMDGRFTIFSQVFGILYDLVPDDKYPLMALAIKNGTVKRHPSISLNYYFELQALCQLGETDMALASIRRHIGGIIASGDVRVYEDIHAKGLRTLDFYGRKYGKSLCHGVMGAAPVTALSKYVMGIQPQCTEGFDYCFKPLKSSLKKVEGSVPTPKGAIHVYYDEKTTLITIPQGITVYLHDYETEKGQTSINEQGEYHLRKR</sequence>
<dbReference type="PANTHER" id="PTHR34987">
    <property type="entry name" value="C, PUTATIVE (AFU_ORTHOLOGUE AFUA_3G02880)-RELATED"/>
    <property type="match status" value="1"/>
</dbReference>
<gene>
    <name evidence="2" type="ORF">HZI73_09255</name>
</gene>
<dbReference type="GO" id="GO:0005975">
    <property type="term" value="P:carbohydrate metabolic process"/>
    <property type="evidence" value="ECO:0007669"/>
    <property type="project" value="InterPro"/>
</dbReference>
<evidence type="ECO:0000259" key="1">
    <source>
        <dbReference type="Pfam" id="PF21209"/>
    </source>
</evidence>
<dbReference type="KEGG" id="vpy:HZI73_09255"/>
<dbReference type="SUPFAM" id="SSF48208">
    <property type="entry name" value="Six-hairpin glycosidases"/>
    <property type="match status" value="1"/>
</dbReference>
<dbReference type="RefSeq" id="WP_212697965.1">
    <property type="nucleotide sequence ID" value="NZ_CP058649.1"/>
</dbReference>
<dbReference type="Proteomes" id="UP000683246">
    <property type="component" value="Chromosome"/>
</dbReference>
<dbReference type="Gene3D" id="2.60.120.260">
    <property type="entry name" value="Galactose-binding domain-like"/>
    <property type="match status" value="1"/>
</dbReference>
<evidence type="ECO:0000313" key="2">
    <source>
        <dbReference type="EMBL" id="QUI22478.1"/>
    </source>
</evidence>
<dbReference type="InterPro" id="IPR012341">
    <property type="entry name" value="6hp_glycosidase-like_sf"/>
</dbReference>
<dbReference type="Pfam" id="PF21209">
    <property type="entry name" value="Bac_rhamnosid-like_N"/>
    <property type="match status" value="1"/>
</dbReference>
<dbReference type="InterPro" id="IPR048932">
    <property type="entry name" value="Rhamnosid-like_N_bacteroidetes"/>
</dbReference>
<dbReference type="AlphaFoldDB" id="A0A8J8MJM0"/>